<evidence type="ECO:0000313" key="3">
    <source>
        <dbReference type="EMBL" id="GAA2485893.1"/>
    </source>
</evidence>
<evidence type="ECO:0000256" key="1">
    <source>
        <dbReference type="SAM" id="MobiDB-lite"/>
    </source>
</evidence>
<dbReference type="PANTHER" id="PTHR46637:SF1">
    <property type="entry name" value="BLL5188 PROTEIN"/>
    <property type="match status" value="1"/>
</dbReference>
<keyword evidence="4" id="KW-1185">Reference proteome</keyword>
<feature type="domain" description="Insertion element IS402-like" evidence="2">
    <location>
        <begin position="7"/>
        <end position="61"/>
    </location>
</feature>
<protein>
    <recommendedName>
        <fullName evidence="2">Insertion element IS402-like domain-containing protein</fullName>
    </recommendedName>
</protein>
<dbReference type="EMBL" id="BAAASR010000007">
    <property type="protein sequence ID" value="GAA2485893.1"/>
    <property type="molecule type" value="Genomic_DNA"/>
</dbReference>
<feature type="compositionally biased region" description="Low complexity" evidence="1">
    <location>
        <begin position="75"/>
        <end position="90"/>
    </location>
</feature>
<gene>
    <name evidence="3" type="ORF">GCM10010393_16230</name>
</gene>
<dbReference type="PANTHER" id="PTHR46637">
    <property type="entry name" value="TIS1421-TRANSPOSASE PROTEIN A"/>
    <property type="match status" value="1"/>
</dbReference>
<dbReference type="Proteomes" id="UP001499942">
    <property type="component" value="Unassembled WGS sequence"/>
</dbReference>
<evidence type="ECO:0000259" key="2">
    <source>
        <dbReference type="Pfam" id="PF13340"/>
    </source>
</evidence>
<feature type="region of interest" description="Disordered" evidence="1">
    <location>
        <begin position="63"/>
        <end position="119"/>
    </location>
</feature>
<proteinExistence type="predicted"/>
<dbReference type="InterPro" id="IPR025161">
    <property type="entry name" value="IS402-like_dom"/>
</dbReference>
<dbReference type="Pfam" id="PF13340">
    <property type="entry name" value="DUF4096"/>
    <property type="match status" value="1"/>
</dbReference>
<dbReference type="InterPro" id="IPR052909">
    <property type="entry name" value="Transposase_6_like"/>
</dbReference>
<organism evidence="3 4">
    <name type="scientific">Streptomyces gobitricini</name>
    <dbReference type="NCBI Taxonomy" id="68211"/>
    <lineage>
        <taxon>Bacteria</taxon>
        <taxon>Bacillati</taxon>
        <taxon>Actinomycetota</taxon>
        <taxon>Actinomycetes</taxon>
        <taxon>Kitasatosporales</taxon>
        <taxon>Streptomycetaceae</taxon>
        <taxon>Streptomyces</taxon>
    </lineage>
</organism>
<sequence length="171" mass="18765">MLDRTPKRDGRWRDHRQVIDAIAFNYRTGTPWVDMPERFESWKGAHNRLRKWATDGTWEKVSTALLSPRATPKATSTGSSRSTPPSSEPTSTPPGPVKRAPAVEPNDHALGRSRGGLTTKIHLASDSNYRPLAFVRPGQACDAPAFLEVMARSRVPSADRLSQAPKGSLAP</sequence>
<comment type="caution">
    <text evidence="3">The sequence shown here is derived from an EMBL/GenBank/DDBJ whole genome shotgun (WGS) entry which is preliminary data.</text>
</comment>
<name>A0ABN3LKM7_9ACTN</name>
<evidence type="ECO:0000313" key="4">
    <source>
        <dbReference type="Proteomes" id="UP001499942"/>
    </source>
</evidence>
<reference evidence="3 4" key="1">
    <citation type="journal article" date="2019" name="Int. J. Syst. Evol. Microbiol.">
        <title>The Global Catalogue of Microorganisms (GCM) 10K type strain sequencing project: providing services to taxonomists for standard genome sequencing and annotation.</title>
        <authorList>
            <consortium name="The Broad Institute Genomics Platform"/>
            <consortium name="The Broad Institute Genome Sequencing Center for Infectious Disease"/>
            <person name="Wu L."/>
            <person name="Ma J."/>
        </authorList>
    </citation>
    <scope>NUCLEOTIDE SEQUENCE [LARGE SCALE GENOMIC DNA]</scope>
    <source>
        <strain evidence="3 4">JCM 5062</strain>
    </source>
</reference>
<accession>A0ABN3LKM7</accession>